<reference evidence="3" key="1">
    <citation type="submission" date="2003-08" db="EMBL/GenBank/DDBJ databases">
        <authorList>
            <person name="Birren B."/>
            <person name="Nusbaum C."/>
            <person name="Abebe A."/>
            <person name="Abouelleil A."/>
            <person name="Adekoya E."/>
            <person name="Ait-zahra M."/>
            <person name="Allen N."/>
            <person name="Allen T."/>
            <person name="An P."/>
            <person name="Anderson M."/>
            <person name="Anderson S."/>
            <person name="Arachchi H."/>
            <person name="Armbruster J."/>
            <person name="Bachantsang P."/>
            <person name="Baldwin J."/>
            <person name="Barry A."/>
            <person name="Bayul T."/>
            <person name="Blitshsteyn B."/>
            <person name="Bloom T."/>
            <person name="Blye J."/>
            <person name="Boguslavskiy L."/>
            <person name="Borowsky M."/>
            <person name="Boukhgalter B."/>
            <person name="Brunache A."/>
            <person name="Butler J."/>
            <person name="Calixte N."/>
            <person name="Calvo S."/>
            <person name="Camarata J."/>
            <person name="Campo K."/>
            <person name="Chang J."/>
            <person name="Cheshatsang Y."/>
            <person name="Citroen M."/>
            <person name="Collymore A."/>
            <person name="Considine T."/>
            <person name="Cook A."/>
            <person name="Cooke P."/>
            <person name="Corum B."/>
            <person name="Cuomo C."/>
            <person name="David R."/>
            <person name="Dawoe T."/>
            <person name="Degray S."/>
            <person name="Dodge S."/>
            <person name="Dooley K."/>
            <person name="Dorje P."/>
            <person name="Dorjee K."/>
            <person name="Dorris L."/>
            <person name="Duffey N."/>
            <person name="Dupes A."/>
            <person name="Elkins T."/>
            <person name="Engels R."/>
            <person name="Erickson J."/>
            <person name="Farina A."/>
            <person name="Faro S."/>
            <person name="Ferreira P."/>
            <person name="Fischer H."/>
            <person name="Fitzgerald M."/>
            <person name="Foley K."/>
            <person name="Gage D."/>
            <person name="Galagan J."/>
            <person name="Gearin G."/>
            <person name="Gnerre S."/>
            <person name="Gnirke A."/>
            <person name="Goyette A."/>
            <person name="Graham J."/>
            <person name="Grandbois E."/>
            <person name="Gyaltsen K."/>
            <person name="Hafez N."/>
            <person name="Hagopian D."/>
            <person name="Hagos B."/>
            <person name="Hall J."/>
            <person name="Hatcher B."/>
            <person name="Heller A."/>
            <person name="Higgins H."/>
            <person name="Honan T."/>
            <person name="Horn A."/>
            <person name="Houde N."/>
            <person name="Hughes L."/>
            <person name="Hulme W."/>
            <person name="Husby E."/>
            <person name="Iliev I."/>
            <person name="Jaffe D."/>
            <person name="Jones C."/>
            <person name="Kamal M."/>
            <person name="Kamat A."/>
            <person name="Kamvysselis M."/>
            <person name="Karlsson E."/>
            <person name="Kells C."/>
            <person name="Kieu A."/>
            <person name="Kisner P."/>
            <person name="Kodira C."/>
            <person name="Kulbokas E."/>
            <person name="Labutti K."/>
            <person name="Lama D."/>
            <person name="Landers T."/>
            <person name="Leger J."/>
            <person name="Levine S."/>
            <person name="Lewis D."/>
            <person name="Lewis T."/>
            <person name="Lindblad-toh K."/>
            <person name="Liu X."/>
            <person name="Lokyitsang T."/>
            <person name="Lokyitsang Y."/>
            <person name="Lucien O."/>
            <person name="Lui A."/>
            <person name="Ma L.J."/>
            <person name="Mabbitt R."/>
            <person name="Macdonald J."/>
            <person name="Maclean C."/>
            <person name="Major J."/>
            <person name="Manning J."/>
            <person name="Marabella R."/>
            <person name="Maru K."/>
            <person name="Matthews C."/>
            <person name="Mauceli E."/>
            <person name="Mccarthy M."/>
            <person name="Mcdonough S."/>
            <person name="Mcghee T."/>
            <person name="Meldrim J."/>
            <person name="Meneus L."/>
            <person name="Mesirov J."/>
            <person name="Mihalev A."/>
            <person name="Mihova T."/>
            <person name="Mikkelsen T."/>
            <person name="Mlenga V."/>
            <person name="Moru K."/>
            <person name="Mozes J."/>
            <person name="Mulrain L."/>
            <person name="Munson G."/>
            <person name="Naylor J."/>
            <person name="Newes C."/>
            <person name="Nguyen C."/>
            <person name="Nguyen N."/>
            <person name="Nguyen T."/>
            <person name="Nicol R."/>
            <person name="Nielsen C."/>
            <person name="Nizzari M."/>
            <person name="Norbu C."/>
            <person name="Norbu N."/>
            <person name="O'donnell P."/>
            <person name="Okoawo O."/>
            <person name="O'leary S."/>
            <person name="Omotosho B."/>
            <person name="O'neill K."/>
            <person name="Osman S."/>
            <person name="Parker S."/>
            <person name="Perrin D."/>
            <person name="Phunkhang P."/>
            <person name="Piqani B."/>
            <person name="Purcell S."/>
            <person name="Rachupka T."/>
            <person name="Ramasamy U."/>
            <person name="Rameau R."/>
            <person name="Ray V."/>
            <person name="Raymond C."/>
            <person name="Retta R."/>
            <person name="Richardson S."/>
            <person name="Rise C."/>
            <person name="Rodriguez J."/>
            <person name="Rogers J."/>
            <person name="Rogov P."/>
            <person name="Rutman M."/>
            <person name="Schupbach R."/>
            <person name="Seaman C."/>
            <person name="Settipalli S."/>
            <person name="Sharpe T."/>
            <person name="Sheridan J."/>
            <person name="Sherpa N."/>
            <person name="Shi J."/>
            <person name="Smirnov S."/>
            <person name="Smith C."/>
            <person name="Sougnez C."/>
            <person name="Spencer B."/>
            <person name="Stalker J."/>
            <person name="Stange-thomann N."/>
            <person name="Stavropoulos S."/>
            <person name="Stetson K."/>
            <person name="Stone C."/>
            <person name="Stone S."/>
            <person name="Stubbs M."/>
            <person name="Talamas J."/>
            <person name="Tchuinga P."/>
            <person name="Tenzing P."/>
            <person name="Tesfaye S."/>
            <person name="Theodore J."/>
            <person name="Thoulutsang Y."/>
            <person name="Topham K."/>
            <person name="Towey S."/>
            <person name="Tsamla T."/>
            <person name="Tsomo N."/>
            <person name="Vallee D."/>
            <person name="Vassiliev H."/>
            <person name="Venkataraman V."/>
            <person name="Vinson J."/>
            <person name="Vo A."/>
            <person name="Wade C."/>
            <person name="Wang S."/>
            <person name="Wangchuk T."/>
            <person name="Wangdi T."/>
            <person name="Whittaker C."/>
            <person name="Wilkinson J."/>
            <person name="Wu Y."/>
            <person name="Wyman D."/>
            <person name="Yadav S."/>
            <person name="Yang S."/>
            <person name="Yang X."/>
            <person name="Yeager S."/>
            <person name="Yee E."/>
            <person name="Young G."/>
            <person name="Zainoun J."/>
            <person name="Zembeck L."/>
            <person name="Zimmer A."/>
            <person name="Zody M."/>
            <person name="Lander E."/>
        </authorList>
    </citation>
    <scope>NUCLEOTIDE SEQUENCE [LARGE SCALE GENOMIC DNA]</scope>
</reference>
<dbReference type="Proteomes" id="UP000007875">
    <property type="component" value="Unassembled WGS sequence"/>
</dbReference>
<dbReference type="eggNOG" id="KOG2162">
    <property type="taxonomic scope" value="Eukaryota"/>
</dbReference>
<feature type="compositionally biased region" description="Basic and acidic residues" evidence="1">
    <location>
        <begin position="216"/>
        <end position="230"/>
    </location>
</feature>
<dbReference type="GO" id="GO:0000184">
    <property type="term" value="P:nuclear-transcribed mRNA catabolic process, nonsense-mediated decay"/>
    <property type="evidence" value="ECO:0007669"/>
    <property type="project" value="TreeGrafter"/>
</dbReference>
<keyword evidence="3" id="KW-1185">Reference proteome</keyword>
<evidence type="ECO:0000256" key="1">
    <source>
        <dbReference type="SAM" id="MobiDB-lite"/>
    </source>
</evidence>
<dbReference type="InterPro" id="IPR045153">
    <property type="entry name" value="Est1/Ebs1-like"/>
</dbReference>
<feature type="compositionally biased region" description="Basic residues" evidence="1">
    <location>
        <begin position="141"/>
        <end position="157"/>
    </location>
</feature>
<feature type="compositionally biased region" description="Acidic residues" evidence="1">
    <location>
        <begin position="161"/>
        <end position="170"/>
    </location>
</feature>
<name>H2YVQ8_CIOSA</name>
<protein>
    <submittedName>
        <fullName evidence="2">Uncharacterized protein</fullName>
    </submittedName>
</protein>
<sequence>MRSSLKRTLLKQVPKMLPLWYPTNPAKQAAHDSRHSNKNAVTSISPTKTVDHWKQHRLNGDSLFKICVLCLINVHDLQACRSNRSSAAIAFALAFFSHVLGYVCQQVTLQLKDADKIDTGDNFNGNGDIKADGDHWAPTSKSKKMKSRMLSRRRRRVSGAEDGDLSEGEDSIAAGDHADSDHCASTSSDEDSSYSGSSCSGTRLSQEELSSQEEEDHFKVDAKKDVKEKITPPTPQPQIAVESLQDLSNKLFQPTHRHKITLAPSFLQHLSPSKPAVKTPTPKIPTPEVITPIPNNEIEKEKESDSTENTVEIEEKIKILDSTSGLRALKVMSQYHCMTSSIKLLADWLSANEAIVAACAKSSRALWSRLVQLVQVLPTEKLMLEIGEIQNDKLLRGFLEKLVPQ</sequence>
<dbReference type="InParanoid" id="H2YVQ8"/>
<dbReference type="GO" id="GO:0005697">
    <property type="term" value="C:telomerase holoenzyme complex"/>
    <property type="evidence" value="ECO:0007669"/>
    <property type="project" value="TreeGrafter"/>
</dbReference>
<dbReference type="PANTHER" id="PTHR15696:SF7">
    <property type="entry name" value="NONSENSE-MEDIATED MRNA DECAY FACTOR"/>
    <property type="match status" value="1"/>
</dbReference>
<dbReference type="GO" id="GO:0070034">
    <property type="term" value="F:telomerase RNA binding"/>
    <property type="evidence" value="ECO:0007669"/>
    <property type="project" value="TreeGrafter"/>
</dbReference>
<evidence type="ECO:0000313" key="3">
    <source>
        <dbReference type="Proteomes" id="UP000007875"/>
    </source>
</evidence>
<feature type="region of interest" description="Disordered" evidence="1">
    <location>
        <begin position="271"/>
        <end position="291"/>
    </location>
</feature>
<dbReference type="PANTHER" id="PTHR15696">
    <property type="entry name" value="SMG-7 SUPPRESSOR WITH MORPHOLOGICAL EFFECT ON GENITALIA PROTEIN 7"/>
    <property type="match status" value="1"/>
</dbReference>
<proteinExistence type="predicted"/>
<dbReference type="HOGENOM" id="CLU_680692_0_0_1"/>
<reference evidence="2" key="3">
    <citation type="submission" date="2025-09" db="UniProtKB">
        <authorList>
            <consortium name="Ensembl"/>
        </authorList>
    </citation>
    <scope>IDENTIFICATION</scope>
</reference>
<organism evidence="2 3">
    <name type="scientific">Ciona savignyi</name>
    <name type="common">Pacific transparent sea squirt</name>
    <dbReference type="NCBI Taxonomy" id="51511"/>
    <lineage>
        <taxon>Eukaryota</taxon>
        <taxon>Metazoa</taxon>
        <taxon>Chordata</taxon>
        <taxon>Tunicata</taxon>
        <taxon>Ascidiacea</taxon>
        <taxon>Phlebobranchia</taxon>
        <taxon>Cionidae</taxon>
        <taxon>Ciona</taxon>
    </lineage>
</organism>
<evidence type="ECO:0000313" key="2">
    <source>
        <dbReference type="Ensembl" id="ENSCSAVP00000009419.1"/>
    </source>
</evidence>
<dbReference type="AlphaFoldDB" id="H2YVQ8"/>
<accession>H2YVQ8</accession>
<dbReference type="Ensembl" id="ENSCSAVT00000009536.1">
    <property type="protein sequence ID" value="ENSCSAVP00000009419.1"/>
    <property type="gene ID" value="ENSCSAVG00000005546.1"/>
</dbReference>
<feature type="compositionally biased region" description="Low complexity" evidence="1">
    <location>
        <begin position="193"/>
        <end position="209"/>
    </location>
</feature>
<reference evidence="2" key="2">
    <citation type="submission" date="2025-08" db="UniProtKB">
        <authorList>
            <consortium name="Ensembl"/>
        </authorList>
    </citation>
    <scope>IDENTIFICATION</scope>
</reference>
<dbReference type="GO" id="GO:0042162">
    <property type="term" value="F:telomeric DNA binding"/>
    <property type="evidence" value="ECO:0007669"/>
    <property type="project" value="TreeGrafter"/>
</dbReference>
<feature type="region of interest" description="Disordered" evidence="1">
    <location>
        <begin position="124"/>
        <end position="239"/>
    </location>
</feature>
<dbReference type="STRING" id="51511.ENSCSAVP00000009419"/>